<accession>A0A518ASE2</accession>
<protein>
    <recommendedName>
        <fullName evidence="3">STAS/SEC14 domain-containing protein</fullName>
    </recommendedName>
</protein>
<dbReference type="KEGG" id="amuc:Pan181_38680"/>
<dbReference type="RefSeq" id="WP_145248942.1">
    <property type="nucleotide sequence ID" value="NZ_CP036278.1"/>
</dbReference>
<keyword evidence="2" id="KW-1185">Reference proteome</keyword>
<dbReference type="OrthoDB" id="9811577at2"/>
<dbReference type="Pfam" id="PF11964">
    <property type="entry name" value="SpoIIAA-like"/>
    <property type="match status" value="1"/>
</dbReference>
<sequence length="121" mass="13928">MLSQLEIVATGKILHVKATGKLTKEDYETFVPAIEQQIKEHGKLRVLFEMHDFHGWTAGALWEDVKFDFAHWSDVERLAIVGESKWEEGMSVFCKPFTGAKIKYFDQTDLDKAHAWIVSDE</sequence>
<evidence type="ECO:0008006" key="3">
    <source>
        <dbReference type="Google" id="ProtNLM"/>
    </source>
</evidence>
<dbReference type="InterPro" id="IPR036513">
    <property type="entry name" value="STAS_dom_sf"/>
</dbReference>
<dbReference type="InterPro" id="IPR038396">
    <property type="entry name" value="SpoIIAA-like_sf"/>
</dbReference>
<evidence type="ECO:0000313" key="1">
    <source>
        <dbReference type="EMBL" id="QDU57649.1"/>
    </source>
</evidence>
<name>A0A518ASE2_9BACT</name>
<dbReference type="AlphaFoldDB" id="A0A518ASE2"/>
<gene>
    <name evidence="1" type="ORF">Pan181_38680</name>
</gene>
<proteinExistence type="predicted"/>
<evidence type="ECO:0000313" key="2">
    <source>
        <dbReference type="Proteomes" id="UP000315750"/>
    </source>
</evidence>
<dbReference type="EMBL" id="CP036278">
    <property type="protein sequence ID" value="QDU57649.1"/>
    <property type="molecule type" value="Genomic_DNA"/>
</dbReference>
<dbReference type="InterPro" id="IPR021866">
    <property type="entry name" value="SpoIIAA-like"/>
</dbReference>
<reference evidence="1 2" key="1">
    <citation type="submission" date="2019-02" db="EMBL/GenBank/DDBJ databases">
        <title>Deep-cultivation of Planctomycetes and their phenomic and genomic characterization uncovers novel biology.</title>
        <authorList>
            <person name="Wiegand S."/>
            <person name="Jogler M."/>
            <person name="Boedeker C."/>
            <person name="Pinto D."/>
            <person name="Vollmers J."/>
            <person name="Rivas-Marin E."/>
            <person name="Kohn T."/>
            <person name="Peeters S.H."/>
            <person name="Heuer A."/>
            <person name="Rast P."/>
            <person name="Oberbeckmann S."/>
            <person name="Bunk B."/>
            <person name="Jeske O."/>
            <person name="Meyerdierks A."/>
            <person name="Storesund J.E."/>
            <person name="Kallscheuer N."/>
            <person name="Luecker S."/>
            <person name="Lage O.M."/>
            <person name="Pohl T."/>
            <person name="Merkel B.J."/>
            <person name="Hornburger P."/>
            <person name="Mueller R.-W."/>
            <person name="Bruemmer F."/>
            <person name="Labrenz M."/>
            <person name="Spormann A.M."/>
            <person name="Op den Camp H."/>
            <person name="Overmann J."/>
            <person name="Amann R."/>
            <person name="Jetten M.S.M."/>
            <person name="Mascher T."/>
            <person name="Medema M.H."/>
            <person name="Devos D.P."/>
            <person name="Kaster A.-K."/>
            <person name="Ovreas L."/>
            <person name="Rohde M."/>
            <person name="Galperin M.Y."/>
            <person name="Jogler C."/>
        </authorList>
    </citation>
    <scope>NUCLEOTIDE SEQUENCE [LARGE SCALE GENOMIC DNA]</scope>
    <source>
        <strain evidence="1 2">Pan181</strain>
    </source>
</reference>
<organism evidence="1 2">
    <name type="scientific">Aeoliella mucimassa</name>
    <dbReference type="NCBI Taxonomy" id="2527972"/>
    <lineage>
        <taxon>Bacteria</taxon>
        <taxon>Pseudomonadati</taxon>
        <taxon>Planctomycetota</taxon>
        <taxon>Planctomycetia</taxon>
        <taxon>Pirellulales</taxon>
        <taxon>Lacipirellulaceae</taxon>
        <taxon>Aeoliella</taxon>
    </lineage>
</organism>
<dbReference type="SUPFAM" id="SSF52091">
    <property type="entry name" value="SpoIIaa-like"/>
    <property type="match status" value="1"/>
</dbReference>
<dbReference type="Gene3D" id="3.40.50.10600">
    <property type="entry name" value="SpoIIaa-like domains"/>
    <property type="match status" value="1"/>
</dbReference>
<dbReference type="Proteomes" id="UP000315750">
    <property type="component" value="Chromosome"/>
</dbReference>